<accession>A0A0F9U240</accession>
<protein>
    <recommendedName>
        <fullName evidence="2">Chromosome partitioning protein ParB</fullName>
    </recommendedName>
</protein>
<reference evidence="1" key="1">
    <citation type="journal article" date="2015" name="Nature">
        <title>Complex archaea that bridge the gap between prokaryotes and eukaryotes.</title>
        <authorList>
            <person name="Spang A."/>
            <person name="Saw J.H."/>
            <person name="Jorgensen S.L."/>
            <person name="Zaremba-Niedzwiedzka K."/>
            <person name="Martijn J."/>
            <person name="Lind A.E."/>
            <person name="van Eijk R."/>
            <person name="Schleper C."/>
            <person name="Guy L."/>
            <person name="Ettema T.J."/>
        </authorList>
    </citation>
    <scope>NUCLEOTIDE SEQUENCE</scope>
</reference>
<evidence type="ECO:0008006" key="2">
    <source>
        <dbReference type="Google" id="ProtNLM"/>
    </source>
</evidence>
<proteinExistence type="predicted"/>
<organism evidence="1">
    <name type="scientific">marine sediment metagenome</name>
    <dbReference type="NCBI Taxonomy" id="412755"/>
    <lineage>
        <taxon>unclassified sequences</taxon>
        <taxon>metagenomes</taxon>
        <taxon>ecological metagenomes</taxon>
    </lineage>
</organism>
<name>A0A0F9U240_9ZZZZ</name>
<comment type="caution">
    <text evidence="1">The sequence shown here is derived from an EMBL/GenBank/DDBJ whole genome shotgun (WGS) entry which is preliminary data.</text>
</comment>
<sequence>MTDKPFNIDLGRLKTREKDRSAQAVEKTDRAGEELGFVAREPQKKRGRKPSPRTGQVHAKVMPGISEEIANEARRRGVQQGVIIEEAWKLYKNKSGI</sequence>
<evidence type="ECO:0000313" key="1">
    <source>
        <dbReference type="EMBL" id="KKN55391.1"/>
    </source>
</evidence>
<gene>
    <name evidence="1" type="ORF">LCGC14_0582860</name>
</gene>
<dbReference type="EMBL" id="LAZR01000887">
    <property type="protein sequence ID" value="KKN55391.1"/>
    <property type="molecule type" value="Genomic_DNA"/>
</dbReference>
<dbReference type="AlphaFoldDB" id="A0A0F9U240"/>